<proteinExistence type="predicted"/>
<dbReference type="STRING" id="656914.SAMN00017405_1544"/>
<organism evidence="1 2">
    <name type="scientific">Desulfonispora thiosulfatigenes DSM 11270</name>
    <dbReference type="NCBI Taxonomy" id="656914"/>
    <lineage>
        <taxon>Bacteria</taxon>
        <taxon>Bacillati</taxon>
        <taxon>Bacillota</taxon>
        <taxon>Clostridia</taxon>
        <taxon>Eubacteriales</taxon>
        <taxon>Peptococcaceae</taxon>
        <taxon>Desulfonispora</taxon>
    </lineage>
</organism>
<reference evidence="1 2" key="1">
    <citation type="submission" date="2017-04" db="EMBL/GenBank/DDBJ databases">
        <authorList>
            <person name="Afonso C.L."/>
            <person name="Miller P.J."/>
            <person name="Scott M.A."/>
            <person name="Spackman E."/>
            <person name="Goraichik I."/>
            <person name="Dimitrov K.M."/>
            <person name="Suarez D.L."/>
            <person name="Swayne D.E."/>
        </authorList>
    </citation>
    <scope>NUCLEOTIDE SEQUENCE [LARGE SCALE GENOMIC DNA]</scope>
    <source>
        <strain evidence="1 2">DSM 11270</strain>
    </source>
</reference>
<dbReference type="RefSeq" id="WP_084054392.1">
    <property type="nucleotide sequence ID" value="NZ_FWWT01000023.1"/>
</dbReference>
<accession>A0A1W1VT56</accession>
<dbReference type="SUPFAM" id="SSF52540">
    <property type="entry name" value="P-loop containing nucleoside triphosphate hydrolases"/>
    <property type="match status" value="1"/>
</dbReference>
<keyword evidence="2" id="KW-1185">Reference proteome</keyword>
<dbReference type="AlphaFoldDB" id="A0A1W1VT56"/>
<dbReference type="InterPro" id="IPR027417">
    <property type="entry name" value="P-loop_NTPase"/>
</dbReference>
<dbReference type="Proteomes" id="UP000192731">
    <property type="component" value="Unassembled WGS sequence"/>
</dbReference>
<evidence type="ECO:0000313" key="2">
    <source>
        <dbReference type="Proteomes" id="UP000192731"/>
    </source>
</evidence>
<evidence type="ECO:0008006" key="3">
    <source>
        <dbReference type="Google" id="ProtNLM"/>
    </source>
</evidence>
<sequence>MEIFALVGSSGTGKSHKANYLANQRKIDTIIDDGLLIKDGKKLAGISAKRELTIVQAVKRAIFLDENHALDVKEKITEVKPDRILILGTSDRMVKKIATALELPDITEIIKIEDISSAKDIQTAKKMRFEYGKHVIPVPTIEIKKDFPNYFMDSFKSFFVRKGQKKEVERTIIRPRFSMLGKLVISEHVIEEFLKVASSKIELIESIIKSKITFSDEGVKIYSEVKVYYGSNIITGIQKFQQEVINIVENLAGLNVLGIDVHVKMIEPKDN</sequence>
<name>A0A1W1VT56_DESTI</name>
<dbReference type="OrthoDB" id="5429664at2"/>
<gene>
    <name evidence="1" type="ORF">SAMN00017405_1544</name>
</gene>
<evidence type="ECO:0000313" key="1">
    <source>
        <dbReference type="EMBL" id="SMB96453.1"/>
    </source>
</evidence>
<dbReference type="EMBL" id="FWWT01000023">
    <property type="protein sequence ID" value="SMB96453.1"/>
    <property type="molecule type" value="Genomic_DNA"/>
</dbReference>
<protein>
    <recommendedName>
        <fullName evidence="3">Asp23 family, cell envelope-related function</fullName>
    </recommendedName>
</protein>